<reference evidence="1 2" key="1">
    <citation type="submission" date="2016-10" db="EMBL/GenBank/DDBJ databases">
        <authorList>
            <person name="Varghese N."/>
            <person name="Submissions S."/>
        </authorList>
    </citation>
    <scope>NUCLEOTIDE SEQUENCE [LARGE SCALE GENOMIC DNA]</scope>
    <source>
        <strain evidence="1 2">CGMCC 1.7734</strain>
    </source>
</reference>
<evidence type="ECO:0000313" key="2">
    <source>
        <dbReference type="Proteomes" id="UP000198733"/>
    </source>
</evidence>
<name>A0A1H9BN55_9BACI</name>
<comment type="caution">
    <text evidence="1">The sequence shown here is derived from an EMBL/GenBank/DDBJ whole genome shotgun (WGS) entry which is preliminary data.</text>
</comment>
<dbReference type="RefSeq" id="WP_175476713.1">
    <property type="nucleotide sequence ID" value="NZ_FOEH01000001.1"/>
</dbReference>
<protein>
    <recommendedName>
        <fullName evidence="3">IDEAL domain-containing protein</fullName>
    </recommendedName>
</protein>
<dbReference type="EMBL" id="FOEH01000001">
    <property type="protein sequence ID" value="SEP90382.1"/>
    <property type="molecule type" value="Genomic_DNA"/>
</dbReference>
<dbReference type="Proteomes" id="UP000198733">
    <property type="component" value="Unassembled WGS sequence"/>
</dbReference>
<accession>A0A1H9BN55</accession>
<sequence length="49" mass="5823">MVEQERYKNMLKRMIDETENFKFQSSEELIQALIQELTNGKTNTNKVSN</sequence>
<keyword evidence="2" id="KW-1185">Reference proteome</keyword>
<evidence type="ECO:0000313" key="1">
    <source>
        <dbReference type="EMBL" id="SEP90382.1"/>
    </source>
</evidence>
<evidence type="ECO:0008006" key="3">
    <source>
        <dbReference type="Google" id="ProtNLM"/>
    </source>
</evidence>
<gene>
    <name evidence="1" type="ORF">SAMN05216232_1260</name>
</gene>
<proteinExistence type="predicted"/>
<organism evidence="1 2">
    <name type="scientific">Virgibacillus subterraneus</name>
    <dbReference type="NCBI Taxonomy" id="621109"/>
    <lineage>
        <taxon>Bacteria</taxon>
        <taxon>Bacillati</taxon>
        <taxon>Bacillota</taxon>
        <taxon>Bacilli</taxon>
        <taxon>Bacillales</taxon>
        <taxon>Bacillaceae</taxon>
        <taxon>Virgibacillus</taxon>
    </lineage>
</organism>